<keyword evidence="4" id="KW-1185">Reference proteome</keyword>
<dbReference type="RefSeq" id="WP_330800394.1">
    <property type="nucleotide sequence ID" value="NZ_JAZEWV010000050.1"/>
</dbReference>
<evidence type="ECO:0000313" key="4">
    <source>
        <dbReference type="Proteomes" id="UP001344658"/>
    </source>
</evidence>
<organism evidence="3 4">
    <name type="scientific">Actinacidiphila polyblastidii</name>
    <dbReference type="NCBI Taxonomy" id="3110430"/>
    <lineage>
        <taxon>Bacteria</taxon>
        <taxon>Bacillati</taxon>
        <taxon>Actinomycetota</taxon>
        <taxon>Actinomycetes</taxon>
        <taxon>Kitasatosporales</taxon>
        <taxon>Streptomycetaceae</taxon>
        <taxon>Actinacidiphila</taxon>
    </lineage>
</organism>
<evidence type="ECO:0000256" key="1">
    <source>
        <dbReference type="SAM" id="MobiDB-lite"/>
    </source>
</evidence>
<name>A0ABU7PLG1_9ACTN</name>
<protein>
    <submittedName>
        <fullName evidence="3">L,D-transpeptidase family protein</fullName>
    </submittedName>
</protein>
<proteinExistence type="predicted"/>
<dbReference type="EMBL" id="JAZEWV010000050">
    <property type="protein sequence ID" value="MEE4546674.1"/>
    <property type="molecule type" value="Genomic_DNA"/>
</dbReference>
<dbReference type="PROSITE" id="PS51257">
    <property type="entry name" value="PROKAR_LIPOPROTEIN"/>
    <property type="match status" value="1"/>
</dbReference>
<comment type="caution">
    <text evidence="3">The sequence shown here is derived from an EMBL/GenBank/DDBJ whole genome shotgun (WGS) entry which is preliminary data.</text>
</comment>
<dbReference type="Proteomes" id="UP001344658">
    <property type="component" value="Unassembled WGS sequence"/>
</dbReference>
<evidence type="ECO:0000256" key="2">
    <source>
        <dbReference type="SAM" id="SignalP"/>
    </source>
</evidence>
<accession>A0ABU7PLG1</accession>
<feature type="signal peptide" evidence="2">
    <location>
        <begin position="1"/>
        <end position="21"/>
    </location>
</feature>
<reference evidence="3 4" key="1">
    <citation type="submission" date="2023-12" db="EMBL/GenBank/DDBJ databases">
        <title>Streptomyces sp. V4-01.</title>
        <authorList>
            <person name="Somphong A."/>
            <person name="Phongsopitanun W."/>
        </authorList>
    </citation>
    <scope>NUCLEOTIDE SEQUENCE [LARGE SCALE GENOMIC DNA]</scope>
    <source>
        <strain evidence="3 4">V4-01</strain>
    </source>
</reference>
<sequence length="266" mass="27414">MRTARRRVAPPTAAAVLAALAASTLLTGCAGDASGAQPSRISEVAPLGTGQPQVGRAGRQAPAPPVQQPAVLPGVGPRTLAEVPADARQVVLVTGAGRDATTGRVTLYRRDDVSGWVAAGPAWPAHNAARGWTDEHHSGDLRSPVGVFTLTDAGGRLPDPGTKLTYEHAPIGFTPHGTGVDGESLKGAFDYVIAINYNRKAGTSPRDWTRPMGESRGGGIWLHVDHGGPTEGCVSLPAAVLRTLLRTLDPALHPVVVMGDAAALAR</sequence>
<keyword evidence="2" id="KW-0732">Signal</keyword>
<gene>
    <name evidence="3" type="ORF">V2S66_32505</name>
</gene>
<evidence type="ECO:0000313" key="3">
    <source>
        <dbReference type="EMBL" id="MEE4546674.1"/>
    </source>
</evidence>
<dbReference type="PANTHER" id="PTHR38589:SF1">
    <property type="entry name" value="BLR0621 PROTEIN"/>
    <property type="match status" value="1"/>
</dbReference>
<feature type="chain" id="PRO_5047063817" evidence="2">
    <location>
        <begin position="22"/>
        <end position="266"/>
    </location>
</feature>
<feature type="region of interest" description="Disordered" evidence="1">
    <location>
        <begin position="46"/>
        <end position="75"/>
    </location>
</feature>
<dbReference type="PANTHER" id="PTHR38589">
    <property type="entry name" value="BLR0621 PROTEIN"/>
    <property type="match status" value="1"/>
</dbReference>